<evidence type="ECO:0000313" key="4">
    <source>
        <dbReference type="EMBL" id="ORY41715.1"/>
    </source>
</evidence>
<feature type="chain" id="PRO_5013073309" description="Barwin-like endoglucanase" evidence="3">
    <location>
        <begin position="16"/>
        <end position="357"/>
    </location>
</feature>
<feature type="signal peptide" evidence="3">
    <location>
        <begin position="1"/>
        <end position="15"/>
    </location>
</feature>
<gene>
    <name evidence="4" type="ORF">BCR33DRAFT_718835</name>
</gene>
<feature type="compositionally biased region" description="Low complexity" evidence="2">
    <location>
        <begin position="129"/>
        <end position="155"/>
    </location>
</feature>
<keyword evidence="5" id="KW-1185">Reference proteome</keyword>
<name>A0A1Y2C5Z4_9FUNG</name>
<dbReference type="AlphaFoldDB" id="A0A1Y2C5Z4"/>
<evidence type="ECO:0000256" key="2">
    <source>
        <dbReference type="SAM" id="MobiDB-lite"/>
    </source>
</evidence>
<dbReference type="OrthoDB" id="2157705at2759"/>
<sequence>MFIAPLVLLPALVAAYSGRITYFGDNWYTVGHVACESGYPPQDPTLFAALSVKFLSDPSSIINSGQCGRCLQLNGPKGSVVVTVVDVMMDEGASPTDVDLSLSAFQAISYASGTDWNINWDFVACGSSPQPQQIQQPAQPVQPAQPAQPIAPAAPTAPAGIPDWGDCQKDVDTCSSAGFTCCTSANDWGTSKTTSPPAPVKTTDAPAPAPAPTTPAAPAGIQDWSDCNKDTDVCATAGFVCCSSASDLSIGKTTCRIASECAVAAPATTAVATSAVTSAIVPIPVPNALPVAETTQGTSAATQATVAVQPSATVVSAPGAKPVASSTTTAAVTTQIKSSASVLGLAGSSVLALLALF</sequence>
<feature type="region of interest" description="Disordered" evidence="2">
    <location>
        <begin position="128"/>
        <end position="155"/>
    </location>
</feature>
<evidence type="ECO:0000256" key="3">
    <source>
        <dbReference type="SAM" id="SignalP"/>
    </source>
</evidence>
<proteinExistence type="predicted"/>
<reference evidence="4 5" key="1">
    <citation type="submission" date="2016-07" db="EMBL/GenBank/DDBJ databases">
        <title>Pervasive Adenine N6-methylation of Active Genes in Fungi.</title>
        <authorList>
            <consortium name="DOE Joint Genome Institute"/>
            <person name="Mondo S.J."/>
            <person name="Dannebaum R.O."/>
            <person name="Kuo R.C."/>
            <person name="Labutti K."/>
            <person name="Haridas S."/>
            <person name="Kuo A."/>
            <person name="Salamov A."/>
            <person name="Ahrendt S.R."/>
            <person name="Lipzen A."/>
            <person name="Sullivan W."/>
            <person name="Andreopoulos W.B."/>
            <person name="Clum A."/>
            <person name="Lindquist E."/>
            <person name="Daum C."/>
            <person name="Ramamoorthy G.K."/>
            <person name="Gryganskyi A."/>
            <person name="Culley D."/>
            <person name="Magnuson J.K."/>
            <person name="James T.Y."/>
            <person name="O'Malley M.A."/>
            <person name="Stajich J.E."/>
            <person name="Spatafora J.W."/>
            <person name="Visel A."/>
            <person name="Grigoriev I.V."/>
        </authorList>
    </citation>
    <scope>NUCLEOTIDE SEQUENCE [LARGE SCALE GENOMIC DNA]</scope>
    <source>
        <strain evidence="4 5">JEL800</strain>
    </source>
</reference>
<dbReference type="Gene3D" id="2.40.40.10">
    <property type="entry name" value="RlpA-like domain"/>
    <property type="match status" value="1"/>
</dbReference>
<dbReference type="PANTHER" id="PTHR31836:SF21">
    <property type="entry name" value="EXPANSIN-LIKE PROTEIN 7"/>
    <property type="match status" value="1"/>
</dbReference>
<dbReference type="PANTHER" id="PTHR31836">
    <property type="match status" value="1"/>
</dbReference>
<accession>A0A1Y2C5Z4</accession>
<evidence type="ECO:0008006" key="6">
    <source>
        <dbReference type="Google" id="ProtNLM"/>
    </source>
</evidence>
<evidence type="ECO:0000256" key="1">
    <source>
        <dbReference type="ARBA" id="ARBA00022729"/>
    </source>
</evidence>
<dbReference type="SUPFAM" id="SSF50685">
    <property type="entry name" value="Barwin-like endoglucanases"/>
    <property type="match status" value="1"/>
</dbReference>
<keyword evidence="1 3" id="KW-0732">Signal</keyword>
<dbReference type="InterPro" id="IPR036908">
    <property type="entry name" value="RlpA-like_sf"/>
</dbReference>
<evidence type="ECO:0000313" key="5">
    <source>
        <dbReference type="Proteomes" id="UP000193642"/>
    </source>
</evidence>
<feature type="region of interest" description="Disordered" evidence="2">
    <location>
        <begin position="188"/>
        <end position="218"/>
    </location>
</feature>
<dbReference type="InterPro" id="IPR051477">
    <property type="entry name" value="Expansin_CellWall"/>
</dbReference>
<protein>
    <recommendedName>
        <fullName evidence="6">Barwin-like endoglucanase</fullName>
    </recommendedName>
</protein>
<comment type="caution">
    <text evidence="4">The sequence shown here is derived from an EMBL/GenBank/DDBJ whole genome shotgun (WGS) entry which is preliminary data.</text>
</comment>
<organism evidence="4 5">
    <name type="scientific">Rhizoclosmatium globosum</name>
    <dbReference type="NCBI Taxonomy" id="329046"/>
    <lineage>
        <taxon>Eukaryota</taxon>
        <taxon>Fungi</taxon>
        <taxon>Fungi incertae sedis</taxon>
        <taxon>Chytridiomycota</taxon>
        <taxon>Chytridiomycota incertae sedis</taxon>
        <taxon>Chytridiomycetes</taxon>
        <taxon>Chytridiales</taxon>
        <taxon>Chytriomycetaceae</taxon>
        <taxon>Rhizoclosmatium</taxon>
    </lineage>
</organism>
<dbReference type="Proteomes" id="UP000193642">
    <property type="component" value="Unassembled WGS sequence"/>
</dbReference>
<dbReference type="EMBL" id="MCGO01000031">
    <property type="protein sequence ID" value="ORY41715.1"/>
    <property type="molecule type" value="Genomic_DNA"/>
</dbReference>